<sequence>MNSYSDLGIVLKRSNLGEADKLITLYTQRHGKVTAIARGLRKPNSKRAGSLELFNVIKSSFIKGKGGLDTLAEVQILASFPAWRQYLGRVNLAYQLAEVVDKLTPDHQPHPEIFEILSLALSQISSLGSDWELKIKNLKLKILVELGYWPRTKEFIGEIDQFIEGLINRPLNSSKLLEKLR</sequence>
<comment type="function">
    <text evidence="7">Involved in DNA repair and RecF pathway recombination.</text>
</comment>
<keyword evidence="5 7" id="KW-0234">DNA repair</keyword>
<reference evidence="9 10" key="1">
    <citation type="journal article" date="2015" name="Nature">
        <title>rRNA introns, odd ribosomes, and small enigmatic genomes across a large radiation of phyla.</title>
        <authorList>
            <person name="Brown C.T."/>
            <person name="Hug L.A."/>
            <person name="Thomas B.C."/>
            <person name="Sharon I."/>
            <person name="Castelle C.J."/>
            <person name="Singh A."/>
            <person name="Wilkins M.J."/>
            <person name="Williams K.H."/>
            <person name="Banfield J.F."/>
        </authorList>
    </citation>
    <scope>NUCLEOTIDE SEQUENCE [LARGE SCALE GENOMIC DNA]</scope>
</reference>
<evidence type="ECO:0000313" key="10">
    <source>
        <dbReference type="Proteomes" id="UP000034264"/>
    </source>
</evidence>
<comment type="similarity">
    <text evidence="1 7">Belongs to the RecO family.</text>
</comment>
<gene>
    <name evidence="7" type="primary">recO</name>
    <name evidence="9" type="ORF">UX05_C0002G0021</name>
</gene>
<evidence type="ECO:0000259" key="8">
    <source>
        <dbReference type="Pfam" id="PF11967"/>
    </source>
</evidence>
<dbReference type="Gene3D" id="1.20.1440.120">
    <property type="entry name" value="Recombination protein O, C-terminal domain"/>
    <property type="match status" value="1"/>
</dbReference>
<dbReference type="InterPro" id="IPR012340">
    <property type="entry name" value="NA-bd_OB-fold"/>
</dbReference>
<dbReference type="HAMAP" id="MF_00201">
    <property type="entry name" value="RecO"/>
    <property type="match status" value="1"/>
</dbReference>
<keyword evidence="3 7" id="KW-0227">DNA damage</keyword>
<dbReference type="SUPFAM" id="SSF57863">
    <property type="entry name" value="ArfGap/RecO-like zinc finger"/>
    <property type="match status" value="1"/>
</dbReference>
<protein>
    <recommendedName>
        <fullName evidence="2 7">DNA repair protein RecO</fullName>
    </recommendedName>
    <alternativeName>
        <fullName evidence="6 7">Recombination protein O</fullName>
    </alternativeName>
</protein>
<evidence type="ECO:0000256" key="4">
    <source>
        <dbReference type="ARBA" id="ARBA00023172"/>
    </source>
</evidence>
<dbReference type="Pfam" id="PF02565">
    <property type="entry name" value="RecO_C"/>
    <property type="match status" value="1"/>
</dbReference>
<evidence type="ECO:0000256" key="5">
    <source>
        <dbReference type="ARBA" id="ARBA00023204"/>
    </source>
</evidence>
<dbReference type="GO" id="GO:0006302">
    <property type="term" value="P:double-strand break repair"/>
    <property type="evidence" value="ECO:0007669"/>
    <property type="project" value="TreeGrafter"/>
</dbReference>
<organism evidence="9 10">
    <name type="scientific">Candidatus Amesbacteria bacterium GW2011_GWC2_45_19</name>
    <dbReference type="NCBI Taxonomy" id="1618366"/>
    <lineage>
        <taxon>Bacteria</taxon>
        <taxon>Candidatus Amesiibacteriota</taxon>
    </lineage>
</organism>
<dbReference type="GO" id="GO:0006310">
    <property type="term" value="P:DNA recombination"/>
    <property type="evidence" value="ECO:0007669"/>
    <property type="project" value="UniProtKB-UniRule"/>
</dbReference>
<evidence type="ECO:0000256" key="6">
    <source>
        <dbReference type="ARBA" id="ARBA00033409"/>
    </source>
</evidence>
<dbReference type="NCBIfam" id="TIGR00613">
    <property type="entry name" value="reco"/>
    <property type="match status" value="1"/>
</dbReference>
<dbReference type="InterPro" id="IPR022572">
    <property type="entry name" value="DNA_rep/recomb_RecO_N"/>
</dbReference>
<feature type="domain" description="DNA replication/recombination mediator RecO N-terminal" evidence="8">
    <location>
        <begin position="1"/>
        <end position="80"/>
    </location>
</feature>
<dbReference type="Gene3D" id="2.40.50.140">
    <property type="entry name" value="Nucleic acid-binding proteins"/>
    <property type="match status" value="1"/>
</dbReference>
<evidence type="ECO:0000313" key="9">
    <source>
        <dbReference type="EMBL" id="KKU03265.1"/>
    </source>
</evidence>
<dbReference type="PANTHER" id="PTHR33991">
    <property type="entry name" value="DNA REPAIR PROTEIN RECO"/>
    <property type="match status" value="1"/>
</dbReference>
<accession>A0A0G1Q3L9</accession>
<comment type="caution">
    <text evidence="9">The sequence shown here is derived from an EMBL/GenBank/DDBJ whole genome shotgun (WGS) entry which is preliminary data.</text>
</comment>
<evidence type="ECO:0000256" key="1">
    <source>
        <dbReference type="ARBA" id="ARBA00007452"/>
    </source>
</evidence>
<proteinExistence type="inferred from homology"/>
<dbReference type="SUPFAM" id="SSF50249">
    <property type="entry name" value="Nucleic acid-binding proteins"/>
    <property type="match status" value="1"/>
</dbReference>
<dbReference type="InterPro" id="IPR003717">
    <property type="entry name" value="RecO"/>
</dbReference>
<keyword evidence="4 7" id="KW-0233">DNA recombination</keyword>
<dbReference type="EMBL" id="LCKS01000002">
    <property type="protein sequence ID" value="KKU03265.1"/>
    <property type="molecule type" value="Genomic_DNA"/>
</dbReference>
<name>A0A0G1Q3L9_9BACT</name>
<evidence type="ECO:0000256" key="3">
    <source>
        <dbReference type="ARBA" id="ARBA00022763"/>
    </source>
</evidence>
<dbReference type="InterPro" id="IPR037278">
    <property type="entry name" value="ARFGAP/RecO"/>
</dbReference>
<evidence type="ECO:0000256" key="7">
    <source>
        <dbReference type="HAMAP-Rule" id="MF_00201"/>
    </source>
</evidence>
<dbReference type="InterPro" id="IPR042242">
    <property type="entry name" value="RecO_C"/>
</dbReference>
<dbReference type="Pfam" id="PF11967">
    <property type="entry name" value="RecO_N"/>
    <property type="match status" value="1"/>
</dbReference>
<dbReference type="Proteomes" id="UP000034264">
    <property type="component" value="Unassembled WGS sequence"/>
</dbReference>
<dbReference type="PANTHER" id="PTHR33991:SF1">
    <property type="entry name" value="DNA REPAIR PROTEIN RECO"/>
    <property type="match status" value="1"/>
</dbReference>
<dbReference type="AlphaFoldDB" id="A0A0G1Q3L9"/>
<evidence type="ECO:0000256" key="2">
    <source>
        <dbReference type="ARBA" id="ARBA00021310"/>
    </source>
</evidence>
<dbReference type="GO" id="GO:0043590">
    <property type="term" value="C:bacterial nucleoid"/>
    <property type="evidence" value="ECO:0007669"/>
    <property type="project" value="TreeGrafter"/>
</dbReference>